<evidence type="ECO:0000313" key="8">
    <source>
        <dbReference type="Proteomes" id="UP001451606"/>
    </source>
</evidence>
<keyword evidence="8" id="KW-1185">Reference proteome</keyword>
<dbReference type="AlphaFoldDB" id="A0AAX4NJB5"/>
<evidence type="ECO:0000259" key="6">
    <source>
        <dbReference type="Pfam" id="PF01266"/>
    </source>
</evidence>
<organism evidence="7 8">
    <name type="scientific">Oxyplasma meridianum</name>
    <dbReference type="NCBI Taxonomy" id="3073602"/>
    <lineage>
        <taxon>Archaea</taxon>
        <taxon>Methanobacteriati</taxon>
        <taxon>Thermoplasmatota</taxon>
        <taxon>Thermoplasmata</taxon>
        <taxon>Thermoplasmatales</taxon>
        <taxon>Thermoplasmataceae</taxon>
        <taxon>Oxyplasma</taxon>
    </lineage>
</organism>
<dbReference type="GO" id="GO:0006072">
    <property type="term" value="P:glycerol-3-phosphate metabolic process"/>
    <property type="evidence" value="ECO:0007669"/>
    <property type="project" value="InterPro"/>
</dbReference>
<dbReference type="GeneID" id="95968344"/>
<comment type="similarity">
    <text evidence="2">Belongs to the FAD-dependent glycerol-3-phosphate dehydrogenase family.</text>
</comment>
<dbReference type="SUPFAM" id="SSF51905">
    <property type="entry name" value="FAD/NAD(P)-binding domain"/>
    <property type="match status" value="1"/>
</dbReference>
<keyword evidence="3" id="KW-0285">Flavoprotein</keyword>
<evidence type="ECO:0000256" key="1">
    <source>
        <dbReference type="ARBA" id="ARBA00001974"/>
    </source>
</evidence>
<evidence type="ECO:0000256" key="3">
    <source>
        <dbReference type="ARBA" id="ARBA00022630"/>
    </source>
</evidence>
<evidence type="ECO:0000256" key="2">
    <source>
        <dbReference type="ARBA" id="ARBA00007330"/>
    </source>
</evidence>
<protein>
    <submittedName>
        <fullName evidence="7">FAD-dependent oxidoreductase</fullName>
    </submittedName>
</protein>
<dbReference type="Gene3D" id="3.50.50.60">
    <property type="entry name" value="FAD/NAD(P)-binding domain"/>
    <property type="match status" value="1"/>
</dbReference>
<keyword evidence="4" id="KW-0274">FAD</keyword>
<proteinExistence type="inferred from homology"/>
<evidence type="ECO:0000256" key="4">
    <source>
        <dbReference type="ARBA" id="ARBA00022827"/>
    </source>
</evidence>
<dbReference type="Gene3D" id="3.30.9.10">
    <property type="entry name" value="D-Amino Acid Oxidase, subunit A, domain 2"/>
    <property type="match status" value="1"/>
</dbReference>
<dbReference type="InterPro" id="IPR036188">
    <property type="entry name" value="FAD/NAD-bd_sf"/>
</dbReference>
<dbReference type="InterPro" id="IPR006076">
    <property type="entry name" value="FAD-dep_OxRdtase"/>
</dbReference>
<dbReference type="InterPro" id="IPR000447">
    <property type="entry name" value="G3P_DH_FAD-dep"/>
</dbReference>
<evidence type="ECO:0000313" key="7">
    <source>
        <dbReference type="EMBL" id="WYY01011.1"/>
    </source>
</evidence>
<comment type="cofactor">
    <cofactor evidence="1">
        <name>FAD</name>
        <dbReference type="ChEBI" id="CHEBI:57692"/>
    </cofactor>
</comment>
<reference evidence="7 8" key="1">
    <citation type="submission" date="2023-09" db="EMBL/GenBank/DDBJ databases">
        <authorList>
            <person name="Golyshina O.V."/>
            <person name="Lunev E.A."/>
            <person name="Bargiela R."/>
            <person name="Gaines M.C."/>
            <person name="Daum B."/>
            <person name="Bale N.J."/>
            <person name="Koenen M."/>
            <person name="Sinninghe Damst J.S."/>
            <person name="Yakimov M."/>
            <person name="Golyshin P.N."/>
        </authorList>
    </citation>
    <scope>NUCLEOTIDE SEQUENCE [LARGE SCALE GENOMIC DNA]</scope>
    <source>
        <strain evidence="7 8">M1</strain>
    </source>
</reference>
<dbReference type="Proteomes" id="UP001451606">
    <property type="component" value="Chromosome"/>
</dbReference>
<dbReference type="Pfam" id="PF01266">
    <property type="entry name" value="DAO"/>
    <property type="match status" value="1"/>
</dbReference>
<dbReference type="RefSeq" id="WP_393971333.1">
    <property type="nucleotide sequence ID" value="NZ_CP133772.1"/>
</dbReference>
<dbReference type="EMBL" id="CP133772">
    <property type="protein sequence ID" value="WYY01011.1"/>
    <property type="molecule type" value="Genomic_DNA"/>
</dbReference>
<feature type="domain" description="FAD dependent oxidoreductase" evidence="6">
    <location>
        <begin position="4"/>
        <end position="347"/>
    </location>
</feature>
<name>A0AAX4NJB5_9ARCH</name>
<dbReference type="PANTHER" id="PTHR11985">
    <property type="entry name" value="GLYCEROL-3-PHOSPHATE DEHYDROGENASE"/>
    <property type="match status" value="1"/>
</dbReference>
<dbReference type="PANTHER" id="PTHR11985:SF15">
    <property type="entry name" value="GLYCEROL-3-PHOSPHATE DEHYDROGENASE, MITOCHONDRIAL"/>
    <property type="match status" value="1"/>
</dbReference>
<gene>
    <name evidence="7" type="ORF">OXIME_001606</name>
</gene>
<dbReference type="GO" id="GO:0004368">
    <property type="term" value="F:glycerol-3-phosphate dehydrogenase (quinone) activity"/>
    <property type="evidence" value="ECO:0007669"/>
    <property type="project" value="InterPro"/>
</dbReference>
<sequence>MPDRILVIGAGITGLFTTLYLSENGYDVTLVDRGDISRGTSGKFHGMIHSGSRYSTNDRESAIECIRENARISKIASDFIEDTGGYFVALNEEEEKFGDKLMEGNKKCGIETSEVDPQTFIMDIEPRVSKNAKRVFRVPDKIIHAYEFSMAVAAESIMKGARILTYSSIKPKDNGSVTISDGTNTKNENFDTVINTAGPWAGIVSELFGSDELKIMPTLGYMVVYPSRFVNSVINRMRPPSDGDIFVPYGGSTILGTMAIVTDDPDNPQVEEEDINDMVQEGKLLIPGINGIKYSRTYYSSRPLIEDSSGNARSTTRDFRIMQSSDNSKLISVAGGKFTTGRLIGEEILRTVCSRNGDSFSIPDIDLNSSYSRFLEKFGSGKYSRILRSIQGRTGTIDEERILPSVSAVIGSMIDEISWKEW</sequence>
<accession>A0AAX4NJB5</accession>
<evidence type="ECO:0000256" key="5">
    <source>
        <dbReference type="ARBA" id="ARBA00023002"/>
    </source>
</evidence>
<dbReference type="KEGG" id="omr:OXIME_001606"/>
<keyword evidence="5" id="KW-0560">Oxidoreductase</keyword>